<keyword evidence="1" id="KW-0596">Phosphopantetheine</keyword>
<keyword evidence="4" id="KW-0472">Membrane</keyword>
<name>A0A5J4RTM0_9EUKA</name>
<dbReference type="PANTHER" id="PTHR43775">
    <property type="entry name" value="FATTY ACID SYNTHASE"/>
    <property type="match status" value="1"/>
</dbReference>
<dbReference type="GO" id="GO:0006633">
    <property type="term" value="P:fatty acid biosynthetic process"/>
    <property type="evidence" value="ECO:0007669"/>
    <property type="project" value="TreeGrafter"/>
</dbReference>
<dbReference type="InterPro" id="IPR050091">
    <property type="entry name" value="PKS_NRPS_Biosynth_Enz"/>
</dbReference>
<dbReference type="EMBL" id="SNRW01041485">
    <property type="protein sequence ID" value="KAA6337079.1"/>
    <property type="molecule type" value="Genomic_DNA"/>
</dbReference>
<dbReference type="Gene3D" id="3.40.50.720">
    <property type="entry name" value="NAD(P)-binding Rossmann-like Domain"/>
    <property type="match status" value="1"/>
</dbReference>
<feature type="non-terminal residue" evidence="6">
    <location>
        <position position="1"/>
    </location>
</feature>
<evidence type="ECO:0000256" key="4">
    <source>
        <dbReference type="SAM" id="Phobius"/>
    </source>
</evidence>
<keyword evidence="3" id="KW-0175">Coiled coil</keyword>
<comment type="caution">
    <text evidence="6">The sequence shown here is derived from an EMBL/GenBank/DDBJ whole genome shotgun (WGS) entry which is preliminary data.</text>
</comment>
<feature type="domain" description="Ketoreductase (KR)" evidence="5">
    <location>
        <begin position="63"/>
        <end position="198"/>
    </location>
</feature>
<evidence type="ECO:0000256" key="3">
    <source>
        <dbReference type="SAM" id="Coils"/>
    </source>
</evidence>
<keyword evidence="4" id="KW-1133">Transmembrane helix</keyword>
<dbReference type="Proteomes" id="UP000324800">
    <property type="component" value="Unassembled WGS sequence"/>
</dbReference>
<evidence type="ECO:0000256" key="2">
    <source>
        <dbReference type="ARBA" id="ARBA00022553"/>
    </source>
</evidence>
<feature type="coiled-coil region" evidence="3">
    <location>
        <begin position="188"/>
        <end position="219"/>
    </location>
</feature>
<gene>
    <name evidence="6" type="ORF">EZS28_052822</name>
</gene>
<evidence type="ECO:0000313" key="7">
    <source>
        <dbReference type="Proteomes" id="UP000324800"/>
    </source>
</evidence>
<sequence length="219" mass="24589">LGKDLNIYSPRLVRVQKEEGTNKDKINAQQQDIIQTNNQQQTIPSPLSSSNALHSLPLLHPTGTYIVTGGLGGLALSLVPLLIKLGARQIVCTDIFARSHRPQAAKLLDDIALNFNEKLQKELNERKYDEHSDIPAQIDVTACDFQVREKTGPIRGVFHTAGMLKDSLVTSTTQDDADVVIRPKMLGLMNIQYAIEEINKEKEKELEEKEKEKQLKQRK</sequence>
<proteinExistence type="predicted"/>
<reference evidence="6 7" key="1">
    <citation type="submission" date="2019-03" db="EMBL/GenBank/DDBJ databases">
        <title>Single cell metagenomics reveals metabolic interactions within the superorganism composed of flagellate Streblomastix strix and complex community of Bacteroidetes bacteria on its surface.</title>
        <authorList>
            <person name="Treitli S.C."/>
            <person name="Kolisko M."/>
            <person name="Husnik F."/>
            <person name="Keeling P."/>
            <person name="Hampl V."/>
        </authorList>
    </citation>
    <scope>NUCLEOTIDE SEQUENCE [LARGE SCALE GENOMIC DNA]</scope>
    <source>
        <strain evidence="6">ST1C</strain>
    </source>
</reference>
<organism evidence="6 7">
    <name type="scientific">Streblomastix strix</name>
    <dbReference type="NCBI Taxonomy" id="222440"/>
    <lineage>
        <taxon>Eukaryota</taxon>
        <taxon>Metamonada</taxon>
        <taxon>Preaxostyla</taxon>
        <taxon>Oxymonadida</taxon>
        <taxon>Streblomastigidae</taxon>
        <taxon>Streblomastix</taxon>
    </lineage>
</organism>
<dbReference type="PANTHER" id="PTHR43775:SF37">
    <property type="entry name" value="SI:DKEY-61P9.11"/>
    <property type="match status" value="1"/>
</dbReference>
<keyword evidence="4" id="KW-0812">Transmembrane</keyword>
<dbReference type="GO" id="GO:0004312">
    <property type="term" value="F:fatty acid synthase activity"/>
    <property type="evidence" value="ECO:0007669"/>
    <property type="project" value="TreeGrafter"/>
</dbReference>
<feature type="transmembrane region" description="Helical" evidence="4">
    <location>
        <begin position="63"/>
        <end position="83"/>
    </location>
</feature>
<evidence type="ECO:0000259" key="5">
    <source>
        <dbReference type="Pfam" id="PF08659"/>
    </source>
</evidence>
<dbReference type="Pfam" id="PF08659">
    <property type="entry name" value="KR"/>
    <property type="match status" value="1"/>
</dbReference>
<dbReference type="SUPFAM" id="SSF51735">
    <property type="entry name" value="NAD(P)-binding Rossmann-fold domains"/>
    <property type="match status" value="1"/>
</dbReference>
<dbReference type="InterPro" id="IPR013968">
    <property type="entry name" value="PKS_KR"/>
</dbReference>
<feature type="non-terminal residue" evidence="6">
    <location>
        <position position="219"/>
    </location>
</feature>
<dbReference type="InterPro" id="IPR036291">
    <property type="entry name" value="NAD(P)-bd_dom_sf"/>
</dbReference>
<evidence type="ECO:0000256" key="1">
    <source>
        <dbReference type="ARBA" id="ARBA00022450"/>
    </source>
</evidence>
<protein>
    <recommendedName>
        <fullName evidence="5">Ketoreductase (KR) domain-containing protein</fullName>
    </recommendedName>
</protein>
<dbReference type="OrthoDB" id="329835at2759"/>
<keyword evidence="2" id="KW-0597">Phosphoprotein</keyword>
<dbReference type="AlphaFoldDB" id="A0A5J4RTM0"/>
<accession>A0A5J4RTM0</accession>
<evidence type="ECO:0000313" key="6">
    <source>
        <dbReference type="EMBL" id="KAA6337079.1"/>
    </source>
</evidence>